<dbReference type="Proteomes" id="UP000479000">
    <property type="component" value="Unassembled WGS sequence"/>
</dbReference>
<sequence length="163" mass="18822">MFPLSMQFLHGVLERCQTNGSNGTMEDRYSIWHGRGGGRRSTKALSPILKLKYWEDAGRGERFYYRNRTNNIIIWEDANAHMHNLRLAFFVVLHGAVSFTKNRHYLIRKQVTPTIWTRVLARGRAAPAEPMFIPLRIFNSLRLAGSEGAGHATPWNTRCYCQK</sequence>
<reference evidence="1 2" key="1">
    <citation type="submission" date="2020-02" db="EMBL/GenBank/DDBJ databases">
        <authorList>
            <person name="Ferguson B K."/>
        </authorList>
    </citation>
    <scope>NUCLEOTIDE SEQUENCE [LARGE SCALE GENOMIC DNA]</scope>
</reference>
<protein>
    <submittedName>
        <fullName evidence="1">Uncharacterized protein</fullName>
    </submittedName>
</protein>
<dbReference type="AlphaFoldDB" id="A0A6H5HPX6"/>
<dbReference type="EMBL" id="CADCXU010033567">
    <property type="protein sequence ID" value="CAB0018943.1"/>
    <property type="molecule type" value="Genomic_DNA"/>
</dbReference>
<organism evidence="1 2">
    <name type="scientific">Nesidiocoris tenuis</name>
    <dbReference type="NCBI Taxonomy" id="355587"/>
    <lineage>
        <taxon>Eukaryota</taxon>
        <taxon>Metazoa</taxon>
        <taxon>Ecdysozoa</taxon>
        <taxon>Arthropoda</taxon>
        <taxon>Hexapoda</taxon>
        <taxon>Insecta</taxon>
        <taxon>Pterygota</taxon>
        <taxon>Neoptera</taxon>
        <taxon>Paraneoptera</taxon>
        <taxon>Hemiptera</taxon>
        <taxon>Heteroptera</taxon>
        <taxon>Panheteroptera</taxon>
        <taxon>Cimicomorpha</taxon>
        <taxon>Miridae</taxon>
        <taxon>Dicyphina</taxon>
        <taxon>Nesidiocoris</taxon>
    </lineage>
</organism>
<evidence type="ECO:0000313" key="2">
    <source>
        <dbReference type="Proteomes" id="UP000479000"/>
    </source>
</evidence>
<proteinExistence type="predicted"/>
<keyword evidence="2" id="KW-1185">Reference proteome</keyword>
<accession>A0A6H5HPX6</accession>
<name>A0A6H5HPX6_9HEMI</name>
<gene>
    <name evidence="1" type="ORF">NTEN_LOCUS22655</name>
</gene>
<evidence type="ECO:0000313" key="1">
    <source>
        <dbReference type="EMBL" id="CAB0018943.1"/>
    </source>
</evidence>
<feature type="non-terminal residue" evidence="1">
    <location>
        <position position="163"/>
    </location>
</feature>